<feature type="compositionally biased region" description="Basic and acidic residues" evidence="2">
    <location>
        <begin position="243"/>
        <end position="262"/>
    </location>
</feature>
<keyword evidence="1" id="KW-0175">Coiled coil</keyword>
<name>A0A6A6F3B8_9PEZI</name>
<evidence type="ECO:0000313" key="4">
    <source>
        <dbReference type="Proteomes" id="UP000799539"/>
    </source>
</evidence>
<evidence type="ECO:0000256" key="1">
    <source>
        <dbReference type="SAM" id="Coils"/>
    </source>
</evidence>
<proteinExistence type="predicted"/>
<sequence length="285" mass="32455">MYVDVPTSWIHPETMSEPRLDYVRVHANQTMGPQVLPDRLLEPIFADIVLGDLLGQNCHANALRIEWERNVNLADEVRRFREEVPDRHLPLPPDRVEVLAYQLGLPFQNGPAVVKHCLEQIWDHIHVDCIAADAYIKEENISEAIAKLDRSNVFNFSLDGHIENDDMTVLDEWVQSHPQASSEAVAELEANVRALQERMNTTEQSVKELSELSEQTFYNLGAAPTTNPESLRAQFLRLAQHLGDPRSNRRSEEEDGRAEGAGRRHYHCATVAKFDGKQEMNPNHD</sequence>
<evidence type="ECO:0000256" key="2">
    <source>
        <dbReference type="SAM" id="MobiDB-lite"/>
    </source>
</evidence>
<reference evidence="3" key="1">
    <citation type="journal article" date="2020" name="Stud. Mycol.">
        <title>101 Dothideomycetes genomes: a test case for predicting lifestyles and emergence of pathogens.</title>
        <authorList>
            <person name="Haridas S."/>
            <person name="Albert R."/>
            <person name="Binder M."/>
            <person name="Bloem J."/>
            <person name="Labutti K."/>
            <person name="Salamov A."/>
            <person name="Andreopoulos B."/>
            <person name="Baker S."/>
            <person name="Barry K."/>
            <person name="Bills G."/>
            <person name="Bluhm B."/>
            <person name="Cannon C."/>
            <person name="Castanera R."/>
            <person name="Culley D."/>
            <person name="Daum C."/>
            <person name="Ezra D."/>
            <person name="Gonzalez J."/>
            <person name="Henrissat B."/>
            <person name="Kuo A."/>
            <person name="Liang C."/>
            <person name="Lipzen A."/>
            <person name="Lutzoni F."/>
            <person name="Magnuson J."/>
            <person name="Mondo S."/>
            <person name="Nolan M."/>
            <person name="Ohm R."/>
            <person name="Pangilinan J."/>
            <person name="Park H.-J."/>
            <person name="Ramirez L."/>
            <person name="Alfaro M."/>
            <person name="Sun H."/>
            <person name="Tritt A."/>
            <person name="Yoshinaga Y."/>
            <person name="Zwiers L.-H."/>
            <person name="Turgeon B."/>
            <person name="Goodwin S."/>
            <person name="Spatafora J."/>
            <person name="Crous P."/>
            <person name="Grigoriev I."/>
        </authorList>
    </citation>
    <scope>NUCLEOTIDE SEQUENCE</scope>
    <source>
        <strain evidence="3">SCOH1-5</strain>
    </source>
</reference>
<feature type="coiled-coil region" evidence="1">
    <location>
        <begin position="185"/>
        <end position="212"/>
    </location>
</feature>
<keyword evidence="4" id="KW-1185">Reference proteome</keyword>
<organism evidence="3 4">
    <name type="scientific">Cercospora zeae-maydis SCOH1-5</name>
    <dbReference type="NCBI Taxonomy" id="717836"/>
    <lineage>
        <taxon>Eukaryota</taxon>
        <taxon>Fungi</taxon>
        <taxon>Dikarya</taxon>
        <taxon>Ascomycota</taxon>
        <taxon>Pezizomycotina</taxon>
        <taxon>Dothideomycetes</taxon>
        <taxon>Dothideomycetidae</taxon>
        <taxon>Mycosphaerellales</taxon>
        <taxon>Mycosphaerellaceae</taxon>
        <taxon>Cercospora</taxon>
    </lineage>
</organism>
<gene>
    <name evidence="3" type="ORF">CERZMDRAFT_87853</name>
</gene>
<evidence type="ECO:0000313" key="3">
    <source>
        <dbReference type="EMBL" id="KAF2208292.1"/>
    </source>
</evidence>
<dbReference type="EMBL" id="ML992695">
    <property type="protein sequence ID" value="KAF2208292.1"/>
    <property type="molecule type" value="Genomic_DNA"/>
</dbReference>
<feature type="compositionally biased region" description="Basic and acidic residues" evidence="2">
    <location>
        <begin position="274"/>
        <end position="285"/>
    </location>
</feature>
<protein>
    <submittedName>
        <fullName evidence="3">Uncharacterized protein</fullName>
    </submittedName>
</protein>
<dbReference type="AlphaFoldDB" id="A0A6A6F3B8"/>
<dbReference type="Proteomes" id="UP000799539">
    <property type="component" value="Unassembled WGS sequence"/>
</dbReference>
<feature type="region of interest" description="Disordered" evidence="2">
    <location>
        <begin position="240"/>
        <end position="285"/>
    </location>
</feature>
<accession>A0A6A6F3B8</accession>